<dbReference type="SMART" id="SM00408">
    <property type="entry name" value="IGc2"/>
    <property type="match status" value="4"/>
</dbReference>
<dbReference type="SUPFAM" id="SSF49265">
    <property type="entry name" value="Fibronectin type III"/>
    <property type="match status" value="2"/>
</dbReference>
<dbReference type="STRING" id="6573.A0A210PHN1"/>
<dbReference type="OrthoDB" id="9998697at2759"/>
<dbReference type="Pfam" id="PF13927">
    <property type="entry name" value="Ig_3"/>
    <property type="match status" value="2"/>
</dbReference>
<sequence length="1073" mass="118804">MNHWSTNNMRIGQCLYLLAVLTFSIAEMPPIFLEEPESAVIPNMASVTLPCKVTPSSAKVRWRFNMEFIEPGKNDRQGFTFTGTNLHITKFKHRRNGINHEGIYECIAETPQGSVTSRPAQLTRAVLKKFGPRTNLSLNTTDGHDVVLPCLPPESHPPANIIFEFNGTIISGSSDHYRILSSGGLQITNTSKSDQGQYHCIAINPFTNQNRTADHVINLNVRTSSAAPSQEAVIITSKNTFTTEIGENVTLECVGLGMPQPTIVWEAYGGELPSSRHKIEKGHLFIWNVQHEDMGTYACKASNGIGIEKHKAVMLEVLEPPRVQAETQFITINPSESVRLRCEITGSPEMQVIWYHNAVPMGKVLTAKNGGTTYTIKHIKPEDGGLYQCMCSNEIGVAYSTIYVEVKGQSEPSTDGDDEDDTAVSPSDSDAGSNGNTEGPGKTDSNRRKNNRRNKKRRRNRKKNKKPNRRPPNDESAAKDRLVPPTAPEVSQLSDKSVKLNWSVPENDGLQIVFFRVQYKIIKPKKGQWKTEDEEIPGDKRMYEVSNLKPAQYKFRIAAVYSNNDNTAGPNSKKFTLTVKKFKQPRAPEGRPTIVKVEPVEYERDQESTNSVLEYGLNVRWKYMPVKTSQIEGFFLYYKPFSSQDEYESVQMMEPTARTYLLSPLQPNTEYSIKIQSFNAAGNSDFSNVVVKRTLGGKGIMIFPPPTGEGNGGQSPTDPENPVKAAQPSSEVDGPIPTNTKSSSEMLYMILGIVLGVMMLFLIVFMFMCWWKQRQQRRMMDAMNDHMRVSKFQDSAQRIHVDSLRKKYSGVNGLNGSVANGHVPNSYTKMNISVNPLTDVDPHTFSNGYGGHGVATTYQPPNSFMPNGTISNHPGGSDNNFNKINRSMDSSLHRGMEHADNCLQQSGSLGDEGCPLQSPDSLGGGEAPACPPSPHSSNVPSCFDQFHSDSPGRYSNSNRSCDQLARSCDQLQSEGVVRASYDSSAVNSVDGESAGKQKRRRRRAQAREQMTRDQATNTDLSSNEGTIEFSTFSKVPSDTHSPDHSTGGHCSPVRTYVSDHGAHLDCPDRCEGV</sequence>
<accession>A0A210PHN1</accession>
<dbReference type="Gene3D" id="2.60.40.10">
    <property type="entry name" value="Immunoglobulins"/>
    <property type="match status" value="6"/>
</dbReference>
<feature type="compositionally biased region" description="Polar residues" evidence="3">
    <location>
        <begin position="1012"/>
        <end position="1025"/>
    </location>
</feature>
<dbReference type="SUPFAM" id="SSF48726">
    <property type="entry name" value="Immunoglobulin"/>
    <property type="match status" value="4"/>
</dbReference>
<dbReference type="InterPro" id="IPR003598">
    <property type="entry name" value="Ig_sub2"/>
</dbReference>
<feature type="compositionally biased region" description="Basic residues" evidence="3">
    <location>
        <begin position="448"/>
        <end position="469"/>
    </location>
</feature>
<feature type="region of interest" description="Disordered" evidence="3">
    <location>
        <begin position="863"/>
        <end position="886"/>
    </location>
</feature>
<feature type="region of interest" description="Disordered" evidence="3">
    <location>
        <begin position="903"/>
        <end position="944"/>
    </location>
</feature>
<evidence type="ECO:0000256" key="1">
    <source>
        <dbReference type="ARBA" id="ARBA00022737"/>
    </source>
</evidence>
<feature type="region of interest" description="Disordered" evidence="3">
    <location>
        <begin position="409"/>
        <end position="495"/>
    </location>
</feature>
<dbReference type="InterPro" id="IPR003961">
    <property type="entry name" value="FN3_dom"/>
</dbReference>
<dbReference type="AlphaFoldDB" id="A0A210PHN1"/>
<gene>
    <name evidence="8" type="ORF">KP79_PYT21924</name>
</gene>
<dbReference type="InterPro" id="IPR036116">
    <property type="entry name" value="FN3_sf"/>
</dbReference>
<dbReference type="Pfam" id="PF00041">
    <property type="entry name" value="fn3"/>
    <property type="match status" value="2"/>
</dbReference>
<feature type="compositionally biased region" description="Polar residues" evidence="3">
    <location>
        <begin position="424"/>
        <end position="437"/>
    </location>
</feature>
<evidence type="ECO:0000259" key="7">
    <source>
        <dbReference type="PROSITE" id="PS50853"/>
    </source>
</evidence>
<keyword evidence="5" id="KW-0732">Signal</keyword>
<dbReference type="Pfam" id="PF07679">
    <property type="entry name" value="I-set"/>
    <property type="match status" value="1"/>
</dbReference>
<dbReference type="InterPro" id="IPR013098">
    <property type="entry name" value="Ig_I-set"/>
</dbReference>
<feature type="signal peptide" evidence="5">
    <location>
        <begin position="1"/>
        <end position="26"/>
    </location>
</feature>
<reference evidence="8 9" key="1">
    <citation type="journal article" date="2017" name="Nat. Ecol. Evol.">
        <title>Scallop genome provides insights into evolution of bilaterian karyotype and development.</title>
        <authorList>
            <person name="Wang S."/>
            <person name="Zhang J."/>
            <person name="Jiao W."/>
            <person name="Li J."/>
            <person name="Xun X."/>
            <person name="Sun Y."/>
            <person name="Guo X."/>
            <person name="Huan P."/>
            <person name="Dong B."/>
            <person name="Zhang L."/>
            <person name="Hu X."/>
            <person name="Sun X."/>
            <person name="Wang J."/>
            <person name="Zhao C."/>
            <person name="Wang Y."/>
            <person name="Wang D."/>
            <person name="Huang X."/>
            <person name="Wang R."/>
            <person name="Lv J."/>
            <person name="Li Y."/>
            <person name="Zhang Z."/>
            <person name="Liu B."/>
            <person name="Lu W."/>
            <person name="Hui Y."/>
            <person name="Liang J."/>
            <person name="Zhou Z."/>
            <person name="Hou R."/>
            <person name="Li X."/>
            <person name="Liu Y."/>
            <person name="Li H."/>
            <person name="Ning X."/>
            <person name="Lin Y."/>
            <person name="Zhao L."/>
            <person name="Xing Q."/>
            <person name="Dou J."/>
            <person name="Li Y."/>
            <person name="Mao J."/>
            <person name="Guo H."/>
            <person name="Dou H."/>
            <person name="Li T."/>
            <person name="Mu C."/>
            <person name="Jiang W."/>
            <person name="Fu Q."/>
            <person name="Fu X."/>
            <person name="Miao Y."/>
            <person name="Liu J."/>
            <person name="Yu Q."/>
            <person name="Li R."/>
            <person name="Liao H."/>
            <person name="Li X."/>
            <person name="Kong Y."/>
            <person name="Jiang Z."/>
            <person name="Chourrout D."/>
            <person name="Li R."/>
            <person name="Bao Z."/>
        </authorList>
    </citation>
    <scope>NUCLEOTIDE SEQUENCE [LARGE SCALE GENOMIC DNA]</scope>
    <source>
        <strain evidence="8 9">PY_sf001</strain>
    </source>
</reference>
<evidence type="ECO:0000256" key="5">
    <source>
        <dbReference type="SAM" id="SignalP"/>
    </source>
</evidence>
<dbReference type="PROSITE" id="PS50853">
    <property type="entry name" value="FN3"/>
    <property type="match status" value="2"/>
</dbReference>
<feature type="domain" description="Fibronectin type-III" evidence="7">
    <location>
        <begin position="484"/>
        <end position="582"/>
    </location>
</feature>
<evidence type="ECO:0000313" key="9">
    <source>
        <dbReference type="Proteomes" id="UP000242188"/>
    </source>
</evidence>
<feature type="transmembrane region" description="Helical" evidence="4">
    <location>
        <begin position="746"/>
        <end position="771"/>
    </location>
</feature>
<dbReference type="GO" id="GO:0005886">
    <property type="term" value="C:plasma membrane"/>
    <property type="evidence" value="ECO:0007669"/>
    <property type="project" value="TreeGrafter"/>
</dbReference>
<dbReference type="GO" id="GO:0007156">
    <property type="term" value="P:homophilic cell adhesion via plasma membrane adhesion molecules"/>
    <property type="evidence" value="ECO:0007669"/>
    <property type="project" value="TreeGrafter"/>
</dbReference>
<feature type="domain" description="Ig-like" evidence="6">
    <location>
        <begin position="29"/>
        <end position="123"/>
    </location>
</feature>
<dbReference type="GO" id="GO:0098632">
    <property type="term" value="F:cell-cell adhesion mediator activity"/>
    <property type="evidence" value="ECO:0007669"/>
    <property type="project" value="TreeGrafter"/>
</dbReference>
<dbReference type="GO" id="GO:0030424">
    <property type="term" value="C:axon"/>
    <property type="evidence" value="ECO:0007669"/>
    <property type="project" value="TreeGrafter"/>
</dbReference>
<evidence type="ECO:0000259" key="6">
    <source>
        <dbReference type="PROSITE" id="PS50835"/>
    </source>
</evidence>
<dbReference type="CDD" id="cd00063">
    <property type="entry name" value="FN3"/>
    <property type="match status" value="2"/>
</dbReference>
<dbReference type="PANTHER" id="PTHR10075">
    <property type="entry name" value="BASIGIN RELATED"/>
    <property type="match status" value="1"/>
</dbReference>
<organism evidence="8 9">
    <name type="scientific">Mizuhopecten yessoensis</name>
    <name type="common">Japanese scallop</name>
    <name type="synonym">Patinopecten yessoensis</name>
    <dbReference type="NCBI Taxonomy" id="6573"/>
    <lineage>
        <taxon>Eukaryota</taxon>
        <taxon>Metazoa</taxon>
        <taxon>Spiralia</taxon>
        <taxon>Lophotrochozoa</taxon>
        <taxon>Mollusca</taxon>
        <taxon>Bivalvia</taxon>
        <taxon>Autobranchia</taxon>
        <taxon>Pteriomorphia</taxon>
        <taxon>Pectinida</taxon>
        <taxon>Pectinoidea</taxon>
        <taxon>Pectinidae</taxon>
        <taxon>Mizuhopecten</taxon>
    </lineage>
</organism>
<comment type="caution">
    <text evidence="8">The sequence shown here is derived from an EMBL/GenBank/DDBJ whole genome shotgun (WGS) entry which is preliminary data.</text>
</comment>
<feature type="domain" description="Ig-like" evidence="6">
    <location>
        <begin position="321"/>
        <end position="405"/>
    </location>
</feature>
<feature type="domain" description="Ig-like" evidence="6">
    <location>
        <begin position="132"/>
        <end position="218"/>
    </location>
</feature>
<feature type="region of interest" description="Disordered" evidence="3">
    <location>
        <begin position="704"/>
        <end position="738"/>
    </location>
</feature>
<dbReference type="GO" id="GO:0070593">
    <property type="term" value="P:dendrite self-avoidance"/>
    <property type="evidence" value="ECO:0007669"/>
    <property type="project" value="TreeGrafter"/>
</dbReference>
<feature type="compositionally biased region" description="Basic and acidic residues" evidence="3">
    <location>
        <begin position="471"/>
        <end position="482"/>
    </location>
</feature>
<keyword evidence="4" id="KW-0472">Membrane</keyword>
<dbReference type="InterPro" id="IPR013783">
    <property type="entry name" value="Ig-like_fold"/>
</dbReference>
<dbReference type="PANTHER" id="PTHR10075:SF100">
    <property type="entry name" value="FASCICLIN-2"/>
    <property type="match status" value="1"/>
</dbReference>
<name>A0A210PHN1_MIZYE</name>
<keyword evidence="2" id="KW-0393">Immunoglobulin domain</keyword>
<dbReference type="GO" id="GO:0007411">
    <property type="term" value="P:axon guidance"/>
    <property type="evidence" value="ECO:0007669"/>
    <property type="project" value="TreeGrafter"/>
</dbReference>
<protein>
    <submittedName>
        <fullName evidence="8">Interference hedgehog</fullName>
    </submittedName>
</protein>
<evidence type="ECO:0000313" key="8">
    <source>
        <dbReference type="EMBL" id="OWF35977.1"/>
    </source>
</evidence>
<keyword evidence="9" id="KW-1185">Reference proteome</keyword>
<evidence type="ECO:0000256" key="3">
    <source>
        <dbReference type="SAM" id="MobiDB-lite"/>
    </source>
</evidence>
<feature type="chain" id="PRO_5012397222" evidence="5">
    <location>
        <begin position="27"/>
        <end position="1073"/>
    </location>
</feature>
<feature type="domain" description="Fibronectin type-III" evidence="7">
    <location>
        <begin position="598"/>
        <end position="697"/>
    </location>
</feature>
<dbReference type="SMART" id="SM00060">
    <property type="entry name" value="FN3"/>
    <property type="match status" value="2"/>
</dbReference>
<keyword evidence="1" id="KW-0677">Repeat</keyword>
<dbReference type="InterPro" id="IPR003599">
    <property type="entry name" value="Ig_sub"/>
</dbReference>
<feature type="domain" description="Ig-like" evidence="6">
    <location>
        <begin position="228"/>
        <end position="314"/>
    </location>
</feature>
<dbReference type="SMART" id="SM00409">
    <property type="entry name" value="IG"/>
    <property type="match status" value="4"/>
</dbReference>
<dbReference type="InterPro" id="IPR007110">
    <property type="entry name" value="Ig-like_dom"/>
</dbReference>
<keyword evidence="4" id="KW-1133">Transmembrane helix</keyword>
<evidence type="ECO:0000256" key="2">
    <source>
        <dbReference type="ARBA" id="ARBA00023319"/>
    </source>
</evidence>
<dbReference type="InterPro" id="IPR036179">
    <property type="entry name" value="Ig-like_dom_sf"/>
</dbReference>
<proteinExistence type="predicted"/>
<dbReference type="EMBL" id="NEDP02076691">
    <property type="protein sequence ID" value="OWF35977.1"/>
    <property type="molecule type" value="Genomic_DNA"/>
</dbReference>
<evidence type="ECO:0000256" key="4">
    <source>
        <dbReference type="SAM" id="Phobius"/>
    </source>
</evidence>
<keyword evidence="4" id="KW-0812">Transmembrane</keyword>
<dbReference type="PROSITE" id="PS50835">
    <property type="entry name" value="IG_LIKE"/>
    <property type="match status" value="4"/>
</dbReference>
<dbReference type="Proteomes" id="UP000242188">
    <property type="component" value="Unassembled WGS sequence"/>
</dbReference>
<feature type="region of interest" description="Disordered" evidence="3">
    <location>
        <begin position="982"/>
        <end position="1025"/>
    </location>
</feature>